<dbReference type="InterPro" id="IPR011335">
    <property type="entry name" value="Restrct_endonuc-II-like"/>
</dbReference>
<keyword evidence="3" id="KW-1185">Reference proteome</keyword>
<dbReference type="EMBL" id="JBHUHX010000018">
    <property type="protein sequence ID" value="MFD2112037.1"/>
    <property type="molecule type" value="Genomic_DNA"/>
</dbReference>
<dbReference type="Pfam" id="PF04480">
    <property type="entry name" value="DUF559"/>
    <property type="match status" value="1"/>
</dbReference>
<dbReference type="Gene3D" id="3.40.960.10">
    <property type="entry name" value="VSR Endonuclease"/>
    <property type="match status" value="1"/>
</dbReference>
<organism evidence="2 3">
    <name type="scientific">Thiorhodococcus fuscus</name>
    <dbReference type="NCBI Taxonomy" id="527200"/>
    <lineage>
        <taxon>Bacteria</taxon>
        <taxon>Pseudomonadati</taxon>
        <taxon>Pseudomonadota</taxon>
        <taxon>Gammaproteobacteria</taxon>
        <taxon>Chromatiales</taxon>
        <taxon>Chromatiaceae</taxon>
        <taxon>Thiorhodococcus</taxon>
    </lineage>
</organism>
<evidence type="ECO:0000313" key="3">
    <source>
        <dbReference type="Proteomes" id="UP001597337"/>
    </source>
</evidence>
<proteinExistence type="predicted"/>
<comment type="caution">
    <text evidence="2">The sequence shown here is derived from an EMBL/GenBank/DDBJ whole genome shotgun (WGS) entry which is preliminary data.</text>
</comment>
<evidence type="ECO:0000313" key="2">
    <source>
        <dbReference type="EMBL" id="MFD2112037.1"/>
    </source>
</evidence>
<dbReference type="Proteomes" id="UP001597337">
    <property type="component" value="Unassembled WGS sequence"/>
</dbReference>
<feature type="domain" description="DUF559" evidence="1">
    <location>
        <begin position="1"/>
        <end position="92"/>
    </location>
</feature>
<evidence type="ECO:0000259" key="1">
    <source>
        <dbReference type="Pfam" id="PF04480"/>
    </source>
</evidence>
<sequence>MRRTSALEETLAWQIRAARLPAPEREFRAVPTRRWRIDFAWPAQRVALEVEGGIWMQGRHTRPKGFEGDCEKYNEIALQGWRVLRVTGDMVRDGRALRLAERALERCDERRDVAQE</sequence>
<name>A0ABW4Y8U5_9GAMM</name>
<reference evidence="3" key="1">
    <citation type="journal article" date="2019" name="Int. J. Syst. Evol. Microbiol.">
        <title>The Global Catalogue of Microorganisms (GCM) 10K type strain sequencing project: providing services to taxonomists for standard genome sequencing and annotation.</title>
        <authorList>
            <consortium name="The Broad Institute Genomics Platform"/>
            <consortium name="The Broad Institute Genome Sequencing Center for Infectious Disease"/>
            <person name="Wu L."/>
            <person name="Ma J."/>
        </authorList>
    </citation>
    <scope>NUCLEOTIDE SEQUENCE [LARGE SCALE GENOMIC DNA]</scope>
    <source>
        <strain evidence="3">KACC 12597</strain>
    </source>
</reference>
<protein>
    <submittedName>
        <fullName evidence="2">DUF559 domain-containing protein</fullName>
    </submittedName>
</protein>
<dbReference type="SUPFAM" id="SSF52980">
    <property type="entry name" value="Restriction endonuclease-like"/>
    <property type="match status" value="1"/>
</dbReference>
<dbReference type="RefSeq" id="WP_386025977.1">
    <property type="nucleotide sequence ID" value="NZ_JBHUHX010000018.1"/>
</dbReference>
<gene>
    <name evidence="2" type="ORF">ACFSJC_09320</name>
</gene>
<dbReference type="InterPro" id="IPR007569">
    <property type="entry name" value="DUF559"/>
</dbReference>
<accession>A0ABW4Y8U5</accession>